<dbReference type="AlphaFoldDB" id="A0A9W6RS71"/>
<comment type="caution">
    <text evidence="2">The sequence shown here is derived from an EMBL/GenBank/DDBJ whole genome shotgun (WGS) entry which is preliminary data.</text>
</comment>
<evidence type="ECO:0000313" key="3">
    <source>
        <dbReference type="Proteomes" id="UP001165135"/>
    </source>
</evidence>
<dbReference type="Gene3D" id="3.40.50.12500">
    <property type="match status" value="1"/>
</dbReference>
<dbReference type="InterPro" id="IPR053714">
    <property type="entry name" value="Iso_Racemase_Enz_sf"/>
</dbReference>
<dbReference type="RefSeq" id="WP_285629843.1">
    <property type="nucleotide sequence ID" value="NZ_BSTJ01000010.1"/>
</dbReference>
<protein>
    <recommendedName>
        <fullName evidence="4">Asp/Glu/hydantoin racemase</fullName>
    </recommendedName>
</protein>
<dbReference type="GO" id="GO:0047661">
    <property type="term" value="F:amino-acid racemase activity"/>
    <property type="evidence" value="ECO:0007669"/>
    <property type="project" value="InterPro"/>
</dbReference>
<dbReference type="Proteomes" id="UP001165135">
    <property type="component" value="Unassembled WGS sequence"/>
</dbReference>
<reference evidence="2" key="1">
    <citation type="submission" date="2023-03" db="EMBL/GenBank/DDBJ databases">
        <title>Actinoallomurus iriomotensis NBRC 103681.</title>
        <authorList>
            <person name="Ichikawa N."/>
            <person name="Sato H."/>
            <person name="Tonouchi N."/>
        </authorList>
    </citation>
    <scope>NUCLEOTIDE SEQUENCE</scope>
    <source>
        <strain evidence="2">NBRC 103681</strain>
    </source>
</reference>
<accession>A0A9W6RS71</accession>
<dbReference type="InterPro" id="IPR015942">
    <property type="entry name" value="Asp/Glu/hydantoin_racemase"/>
</dbReference>
<gene>
    <name evidence="2" type="ORF">Airi01_072220</name>
</gene>
<sequence>MTRVCLLHTVTSLPAVFAGLLPVEVGAVDAVNMVDETLLRDTVEHGLLPRTRRRVADYARFAEESGAAAMLVTCSSIGEAAEEANAEAGIPVYRVDAPMAAEAVRAGGRIGILATLAATLRPTGDLLRRRATGPREFRESVCPGAFEALKAGDTERHDTIVAAEARRLAAEVDVLVLAQASMARVVDALPAGEVPVPVLTSPRSGVRQLRPYATT</sequence>
<name>A0A9W6RS71_9ACTN</name>
<organism evidence="2 3">
    <name type="scientific">Actinoallomurus iriomotensis</name>
    <dbReference type="NCBI Taxonomy" id="478107"/>
    <lineage>
        <taxon>Bacteria</taxon>
        <taxon>Bacillati</taxon>
        <taxon>Actinomycetota</taxon>
        <taxon>Actinomycetes</taxon>
        <taxon>Streptosporangiales</taxon>
        <taxon>Thermomonosporaceae</taxon>
        <taxon>Actinoallomurus</taxon>
    </lineage>
</organism>
<proteinExistence type="inferred from homology"/>
<evidence type="ECO:0008006" key="4">
    <source>
        <dbReference type="Google" id="ProtNLM"/>
    </source>
</evidence>
<comment type="similarity">
    <text evidence="1">Belongs to the HyuE racemase family.</text>
</comment>
<evidence type="ECO:0000313" key="2">
    <source>
        <dbReference type="EMBL" id="GLY78955.1"/>
    </source>
</evidence>
<dbReference type="Pfam" id="PF01177">
    <property type="entry name" value="Asp_Glu_race"/>
    <property type="match status" value="1"/>
</dbReference>
<dbReference type="EMBL" id="BSTJ01000010">
    <property type="protein sequence ID" value="GLY78955.1"/>
    <property type="molecule type" value="Genomic_DNA"/>
</dbReference>
<evidence type="ECO:0000256" key="1">
    <source>
        <dbReference type="ARBA" id="ARBA00038414"/>
    </source>
</evidence>